<feature type="transmembrane region" description="Helical" evidence="2">
    <location>
        <begin position="7"/>
        <end position="29"/>
    </location>
</feature>
<evidence type="ECO:0000259" key="3">
    <source>
        <dbReference type="Pfam" id="PF02719"/>
    </source>
</evidence>
<dbReference type="Proteomes" id="UP000198597">
    <property type="component" value="Unassembled WGS sequence"/>
</dbReference>
<feature type="transmembrane region" description="Helical" evidence="2">
    <location>
        <begin position="73"/>
        <end position="92"/>
    </location>
</feature>
<organism evidence="4 5">
    <name type="scientific">Clostridium gasigenes</name>
    <dbReference type="NCBI Taxonomy" id="94869"/>
    <lineage>
        <taxon>Bacteria</taxon>
        <taxon>Bacillati</taxon>
        <taxon>Bacillota</taxon>
        <taxon>Clostridia</taxon>
        <taxon>Eubacteriales</taxon>
        <taxon>Clostridiaceae</taxon>
        <taxon>Clostridium</taxon>
    </lineage>
</organism>
<dbReference type="GeneID" id="65309868"/>
<feature type="transmembrane region" description="Helical" evidence="2">
    <location>
        <begin position="44"/>
        <end position="61"/>
    </location>
</feature>
<dbReference type="InterPro" id="IPR003869">
    <property type="entry name" value="Polysac_CapD-like"/>
</dbReference>
<keyword evidence="2" id="KW-0812">Transmembrane</keyword>
<dbReference type="CDD" id="cd05237">
    <property type="entry name" value="UDP_invert_4-6DH_SDR_e"/>
    <property type="match status" value="1"/>
</dbReference>
<dbReference type="PANTHER" id="PTHR43318:SF1">
    <property type="entry name" value="POLYSACCHARIDE BIOSYNTHESIS PROTEIN EPSC-RELATED"/>
    <property type="match status" value="1"/>
</dbReference>
<comment type="similarity">
    <text evidence="1">Belongs to the polysaccharide synthase family.</text>
</comment>
<reference evidence="4 5" key="1">
    <citation type="submission" date="2016-10" db="EMBL/GenBank/DDBJ databases">
        <authorList>
            <person name="de Groot N.N."/>
        </authorList>
    </citation>
    <scope>NUCLEOTIDE SEQUENCE [LARGE SCALE GENOMIC DNA]</scope>
    <source>
        <strain evidence="4 5">DSM 12272</strain>
    </source>
</reference>
<dbReference type="OrthoDB" id="9803111at2"/>
<dbReference type="STRING" id="94869.SAMN04488529_10737"/>
<dbReference type="SUPFAM" id="SSF53335">
    <property type="entry name" value="S-adenosyl-L-methionine-dependent methyltransferases"/>
    <property type="match status" value="1"/>
</dbReference>
<evidence type="ECO:0000256" key="2">
    <source>
        <dbReference type="SAM" id="Phobius"/>
    </source>
</evidence>
<evidence type="ECO:0000313" key="5">
    <source>
        <dbReference type="Proteomes" id="UP000198597"/>
    </source>
</evidence>
<dbReference type="EMBL" id="FNJM01000007">
    <property type="protein sequence ID" value="SDP53355.1"/>
    <property type="molecule type" value="Genomic_DNA"/>
</dbReference>
<accession>A0A1H0THN5</accession>
<dbReference type="AlphaFoldDB" id="A0A1H0THN5"/>
<dbReference type="InterPro" id="IPR029063">
    <property type="entry name" value="SAM-dependent_MTases_sf"/>
</dbReference>
<evidence type="ECO:0000313" key="4">
    <source>
        <dbReference type="EMBL" id="SDP53355.1"/>
    </source>
</evidence>
<dbReference type="Pfam" id="PF13727">
    <property type="entry name" value="CoA_binding_3"/>
    <property type="match status" value="1"/>
</dbReference>
<gene>
    <name evidence="4" type="ORF">SAMN04488529_10737</name>
</gene>
<protein>
    <submittedName>
        <fullName evidence="4">NDP-sugar epimerase, includes UDP-GlcNAc-inverting 4,6-dehydratase FlaA1 and capsular polysaccharide biosynthesis protein EpsC</fullName>
    </submittedName>
</protein>
<keyword evidence="5" id="KW-1185">Reference proteome</keyword>
<dbReference type="SUPFAM" id="SSF51735">
    <property type="entry name" value="NAD(P)-binding Rossmann-fold domains"/>
    <property type="match status" value="1"/>
</dbReference>
<feature type="transmembrane region" description="Helical" evidence="2">
    <location>
        <begin position="142"/>
        <end position="159"/>
    </location>
</feature>
<dbReference type="Pfam" id="PF02719">
    <property type="entry name" value="Polysacc_synt_2"/>
    <property type="match status" value="1"/>
</dbReference>
<keyword evidence="2" id="KW-0472">Membrane</keyword>
<dbReference type="RefSeq" id="WP_089970202.1">
    <property type="nucleotide sequence ID" value="NZ_CP071376.1"/>
</dbReference>
<dbReference type="Gene3D" id="3.40.50.720">
    <property type="entry name" value="NAD(P)-binding Rossmann-like Domain"/>
    <property type="match status" value="2"/>
</dbReference>
<name>A0A1H0THN5_9CLOT</name>
<evidence type="ECO:0000256" key="1">
    <source>
        <dbReference type="ARBA" id="ARBA00007430"/>
    </source>
</evidence>
<feature type="domain" description="Polysaccharide biosynthesis protein CapD-like" evidence="3">
    <location>
        <begin position="282"/>
        <end position="564"/>
    </location>
</feature>
<dbReference type="InterPro" id="IPR036291">
    <property type="entry name" value="NAD(P)-bd_dom_sf"/>
</dbReference>
<keyword evidence="2" id="KW-1133">Transmembrane helix</keyword>
<sequence length="617" mass="69384">MNKIKTLILIVIDIFLVNMAYLLAINITFFDRFTEIATIYQEDIVIVTIIYIICFAAFKMYSSLWHLTGTDEFLLGVGGGILAGGLVIIYTRTLGSTIPLNVSVIGTMLTCIFVLGYRILYRVYRRMMLYLPYKYSGDQERVMIIGAGSAGTMIINEMLSRRNLKLNPILLIDDREYKKGKRISGVKVEGGRKDIVRLAQEKEINTIILAIPSIDNENKKEILEICKRTNCKVKIIPGIYEIISGEATVSKIKDVELEDLLGRDQVVLDSRGISEYLNNKVVLVTGAGGSIGSELCRQIVTFGPRVLILFDIYENTIYDIQNELKVNYPDLNMKVLIGSVRDKDRLEEIFEKYKIQVVFHAAAHKHVPLMEDSPKEAIKNNVFGTFNLAEVADKYKVEKFVIISTDKAVNPTNIMGATKRLCEMIAQAFNSVSKTEFVAVRFGNVLGSNGSVIPLFKKQIKNGGPVTVTHKSITRYFMLIPEAAQLVLQAGGFAKGGEIFVLDMGEPVKIYDLAIDLIKLSGFEPNRDIKIKVTGLRPGEKLYEELLMSEEGLLETTHNKIHIGKPTFDDMEILKAKLEDLRKILLENDEEIVKSKMKQIVPTYKEPKEVNEVAITK</sequence>
<feature type="transmembrane region" description="Helical" evidence="2">
    <location>
        <begin position="98"/>
        <end position="121"/>
    </location>
</feature>
<dbReference type="PANTHER" id="PTHR43318">
    <property type="entry name" value="UDP-N-ACETYLGLUCOSAMINE 4,6-DEHYDRATASE"/>
    <property type="match status" value="1"/>
</dbReference>
<proteinExistence type="inferred from homology"/>
<dbReference type="InterPro" id="IPR051203">
    <property type="entry name" value="Polysaccharide_Synthase-Rel"/>
</dbReference>